<dbReference type="PROSITE" id="PS50801">
    <property type="entry name" value="STAS"/>
    <property type="match status" value="1"/>
</dbReference>
<dbReference type="RefSeq" id="WP_170224399.1">
    <property type="nucleotide sequence ID" value="NZ_RCDD01000002.1"/>
</dbReference>
<keyword evidence="5" id="KW-1185">Reference proteome</keyword>
<dbReference type="InterPro" id="IPR002645">
    <property type="entry name" value="STAS_dom"/>
</dbReference>
<dbReference type="CDD" id="cd07043">
    <property type="entry name" value="STAS_anti-anti-sigma_factors"/>
    <property type="match status" value="1"/>
</dbReference>
<dbReference type="AlphaFoldDB" id="A0A421B3C9"/>
<comment type="similarity">
    <text evidence="1 2">Belongs to the anti-sigma-factor antagonist family.</text>
</comment>
<dbReference type="Proteomes" id="UP000282454">
    <property type="component" value="Unassembled WGS sequence"/>
</dbReference>
<dbReference type="PANTHER" id="PTHR33495:SF13">
    <property type="entry name" value="ANTI-SIGMA-F FACTOR ANTAGONIST RSFB"/>
    <property type="match status" value="1"/>
</dbReference>
<reference evidence="4 5" key="1">
    <citation type="submission" date="2018-10" db="EMBL/GenBank/DDBJ databases">
        <title>Genomic Encyclopedia of Archaeal and Bacterial Type Strains, Phase II (KMG-II): from individual species to whole genera.</title>
        <authorList>
            <person name="Goeker M."/>
        </authorList>
    </citation>
    <scope>NUCLEOTIDE SEQUENCE [LARGE SCALE GENOMIC DNA]</scope>
    <source>
        <strain evidence="4 5">DSM 45657</strain>
    </source>
</reference>
<evidence type="ECO:0000313" key="5">
    <source>
        <dbReference type="Proteomes" id="UP000282454"/>
    </source>
</evidence>
<organism evidence="4 5">
    <name type="scientific">Actinokineospora cianjurensis</name>
    <dbReference type="NCBI Taxonomy" id="585224"/>
    <lineage>
        <taxon>Bacteria</taxon>
        <taxon>Bacillati</taxon>
        <taxon>Actinomycetota</taxon>
        <taxon>Actinomycetes</taxon>
        <taxon>Pseudonocardiales</taxon>
        <taxon>Pseudonocardiaceae</taxon>
        <taxon>Actinokineospora</taxon>
    </lineage>
</organism>
<gene>
    <name evidence="4" type="ORF">CLV68_3277</name>
</gene>
<protein>
    <recommendedName>
        <fullName evidence="2">Anti-sigma factor antagonist</fullName>
    </recommendedName>
</protein>
<evidence type="ECO:0000259" key="3">
    <source>
        <dbReference type="PROSITE" id="PS50801"/>
    </source>
</evidence>
<dbReference type="GO" id="GO:0043856">
    <property type="term" value="F:anti-sigma factor antagonist activity"/>
    <property type="evidence" value="ECO:0007669"/>
    <property type="project" value="InterPro"/>
</dbReference>
<dbReference type="Pfam" id="PF01740">
    <property type="entry name" value="STAS"/>
    <property type="match status" value="1"/>
</dbReference>
<sequence>MTVRGTEIVTTQELAGAGRAVVLRVGGEIDLATADAFHDALTAAVADVVGRGLTTLVIDLTGTGFLGSAGLAALVRAHRQTSRSSVESVVVAEADSLVMRALTVTGLHEVLTVADSVEHALGKKSDGVVGSSRTRS</sequence>
<evidence type="ECO:0000313" key="4">
    <source>
        <dbReference type="EMBL" id="RLK58800.1"/>
    </source>
</evidence>
<dbReference type="InterPro" id="IPR003658">
    <property type="entry name" value="Anti-sigma_ant"/>
</dbReference>
<dbReference type="EMBL" id="RCDD01000002">
    <property type="protein sequence ID" value="RLK58800.1"/>
    <property type="molecule type" value="Genomic_DNA"/>
</dbReference>
<dbReference type="NCBIfam" id="TIGR00377">
    <property type="entry name" value="ant_ant_sig"/>
    <property type="match status" value="1"/>
</dbReference>
<proteinExistence type="inferred from homology"/>
<dbReference type="PANTHER" id="PTHR33495">
    <property type="entry name" value="ANTI-SIGMA FACTOR ANTAGONIST TM_1081-RELATED-RELATED"/>
    <property type="match status" value="1"/>
</dbReference>
<dbReference type="SUPFAM" id="SSF52091">
    <property type="entry name" value="SpoIIaa-like"/>
    <property type="match status" value="1"/>
</dbReference>
<evidence type="ECO:0000256" key="2">
    <source>
        <dbReference type="RuleBase" id="RU003749"/>
    </source>
</evidence>
<dbReference type="Gene3D" id="3.30.750.24">
    <property type="entry name" value="STAS domain"/>
    <property type="match status" value="1"/>
</dbReference>
<evidence type="ECO:0000256" key="1">
    <source>
        <dbReference type="ARBA" id="ARBA00009013"/>
    </source>
</evidence>
<accession>A0A421B3C9</accession>
<name>A0A421B3C9_9PSEU</name>
<comment type="caution">
    <text evidence="4">The sequence shown here is derived from an EMBL/GenBank/DDBJ whole genome shotgun (WGS) entry which is preliminary data.</text>
</comment>
<dbReference type="InterPro" id="IPR036513">
    <property type="entry name" value="STAS_dom_sf"/>
</dbReference>
<feature type="domain" description="STAS" evidence="3">
    <location>
        <begin position="21"/>
        <end position="124"/>
    </location>
</feature>